<dbReference type="RefSeq" id="WP_379702643.1">
    <property type="nucleotide sequence ID" value="NZ_JBHTAT010000001.1"/>
</dbReference>
<accession>A0ABD5ZUU5</accession>
<comment type="caution">
    <text evidence="2">The sequence shown here is derived from an EMBL/GenBank/DDBJ whole genome shotgun (WGS) entry which is preliminary data.</text>
</comment>
<dbReference type="GeneID" id="96952754"/>
<protein>
    <submittedName>
        <fullName evidence="2">Polysaccharide pyruvyl transferase family protein</fullName>
    </submittedName>
</protein>
<reference evidence="2 3" key="1">
    <citation type="journal article" date="2019" name="Int. J. Syst. Evol. Microbiol.">
        <title>The Global Catalogue of Microorganisms (GCM) 10K type strain sequencing project: providing services to taxonomists for standard genome sequencing and annotation.</title>
        <authorList>
            <consortium name="The Broad Institute Genomics Platform"/>
            <consortium name="The Broad Institute Genome Sequencing Center for Infectious Disease"/>
            <person name="Wu L."/>
            <person name="Ma J."/>
        </authorList>
    </citation>
    <scope>NUCLEOTIDE SEQUENCE [LARGE SCALE GENOMIC DNA]</scope>
    <source>
        <strain evidence="2 3">GX21</strain>
    </source>
</reference>
<evidence type="ECO:0000313" key="3">
    <source>
        <dbReference type="Proteomes" id="UP001596434"/>
    </source>
</evidence>
<evidence type="ECO:0000313" key="2">
    <source>
        <dbReference type="EMBL" id="MFC7254440.1"/>
    </source>
</evidence>
<evidence type="ECO:0000259" key="1">
    <source>
        <dbReference type="Pfam" id="PF04230"/>
    </source>
</evidence>
<feature type="domain" description="Polysaccharide pyruvyl transferase" evidence="1">
    <location>
        <begin position="26"/>
        <end position="277"/>
    </location>
</feature>
<dbReference type="AlphaFoldDB" id="A0ABD5ZUU5"/>
<dbReference type="Proteomes" id="UP001596434">
    <property type="component" value="Unassembled WGS sequence"/>
</dbReference>
<keyword evidence="2" id="KW-0808">Transferase</keyword>
<gene>
    <name evidence="2" type="ORF">ACFQKE_03850</name>
</gene>
<sequence>MDRTPLESLLLDRQPETLLLIPPPGNHGDTLIHTGLRKRLDALGVPYTRFGRERGVDVVDVVGDVTLTGADYTNGRTLARLALAAPLWVRYKLRGDFDTIYIHGGGSFNDLWGGAVQAFRTATAMFDADVIVGPHSCLFEDTDPAALFRNVSNDVSLFCRERYSYDAMRDALADCPSVSVHLSPDTALYLDRSDLIAGEGTEDYTLLAFRSDQESVGSHATPDLDGVKTVEEDISDTRDSLAGFVEAVARASRVYTDRLHVATLAVILQKPVTFYGNAYHKNRGVYEYSLSEYDRIEFVDPSAGTPDP</sequence>
<dbReference type="Pfam" id="PF04230">
    <property type="entry name" value="PS_pyruv_trans"/>
    <property type="match status" value="1"/>
</dbReference>
<dbReference type="EMBL" id="JBHTAT010000001">
    <property type="protein sequence ID" value="MFC7254440.1"/>
    <property type="molecule type" value="Genomic_DNA"/>
</dbReference>
<proteinExistence type="predicted"/>
<keyword evidence="3" id="KW-1185">Reference proteome</keyword>
<organism evidence="2 3">
    <name type="scientific">Haloplanus litoreus</name>
    <dbReference type="NCBI Taxonomy" id="767515"/>
    <lineage>
        <taxon>Archaea</taxon>
        <taxon>Methanobacteriati</taxon>
        <taxon>Methanobacteriota</taxon>
        <taxon>Stenosarchaea group</taxon>
        <taxon>Halobacteria</taxon>
        <taxon>Halobacteriales</taxon>
        <taxon>Haloferacaceae</taxon>
        <taxon>Haloplanus</taxon>
    </lineage>
</organism>
<dbReference type="GO" id="GO:0016740">
    <property type="term" value="F:transferase activity"/>
    <property type="evidence" value="ECO:0007669"/>
    <property type="project" value="UniProtKB-KW"/>
</dbReference>
<name>A0ABD5ZUU5_9EURY</name>
<dbReference type="InterPro" id="IPR007345">
    <property type="entry name" value="Polysacch_pyruvyl_Trfase"/>
</dbReference>